<sequence>MDALAPPSYRRYSTQLGPAPVSNELPPYTRSRRSLAQPVQVARREPTEHVYKINDGKVVLKINSSAKSSKALPTFFEKENITGQLEIAAGKGDSIQSIVIMITGRVLTGSSSDDCFVFLNHVLPVWSKSQDASRIPSDSEGTMGTKLHGDCIWPLSIALPRTVEVPTGSSETRFCRLPETFLERQTQVSVQYDFTLHISRGKLRADSQIKTAFGYVPSIRPGPPSLLRQLAYQQGCPLPNPETDPEGWKVLRSVTCRGVMSKSRRVETRCTLAIAQPLSFTRGTVIPCCLTVEGTDAAVLDSLCRPSTIVATLRRRVRFYNKSTYARTDVAWNETLEDVGNASWWPSRTMQSNTYTRQLEGEIQLPKDLRPSSDMGHFSISYSVALSPFVVPGFQPDSDVTLVSEPVEIATMRARGPRATPFAPPSYDNCAVDGRHEDIRFQASVHGQIMVA</sequence>
<dbReference type="Proteomes" id="UP000559027">
    <property type="component" value="Unassembled WGS sequence"/>
</dbReference>
<evidence type="ECO:0000256" key="1">
    <source>
        <dbReference type="SAM" id="MobiDB-lite"/>
    </source>
</evidence>
<proteinExistence type="predicted"/>
<evidence type="ECO:0000313" key="3">
    <source>
        <dbReference type="Proteomes" id="UP000559027"/>
    </source>
</evidence>
<evidence type="ECO:0000313" key="2">
    <source>
        <dbReference type="EMBL" id="KAF5359546.1"/>
    </source>
</evidence>
<protein>
    <recommendedName>
        <fullName evidence="4">Arrestin-like N-terminal domain-containing protein</fullName>
    </recommendedName>
</protein>
<gene>
    <name evidence="2" type="ORF">D9756_003287</name>
</gene>
<feature type="region of interest" description="Disordered" evidence="1">
    <location>
        <begin position="1"/>
        <end position="37"/>
    </location>
</feature>
<dbReference type="AlphaFoldDB" id="A0A8H5G754"/>
<organism evidence="2 3">
    <name type="scientific">Leucocoprinus leucothites</name>
    <dbReference type="NCBI Taxonomy" id="201217"/>
    <lineage>
        <taxon>Eukaryota</taxon>
        <taxon>Fungi</taxon>
        <taxon>Dikarya</taxon>
        <taxon>Basidiomycota</taxon>
        <taxon>Agaricomycotina</taxon>
        <taxon>Agaricomycetes</taxon>
        <taxon>Agaricomycetidae</taxon>
        <taxon>Agaricales</taxon>
        <taxon>Agaricineae</taxon>
        <taxon>Agaricaceae</taxon>
        <taxon>Leucocoprinus</taxon>
    </lineage>
</organism>
<reference evidence="2 3" key="1">
    <citation type="journal article" date="2020" name="ISME J.">
        <title>Uncovering the hidden diversity of litter-decomposition mechanisms in mushroom-forming fungi.</title>
        <authorList>
            <person name="Floudas D."/>
            <person name="Bentzer J."/>
            <person name="Ahren D."/>
            <person name="Johansson T."/>
            <person name="Persson P."/>
            <person name="Tunlid A."/>
        </authorList>
    </citation>
    <scope>NUCLEOTIDE SEQUENCE [LARGE SCALE GENOMIC DNA]</scope>
    <source>
        <strain evidence="2 3">CBS 146.42</strain>
    </source>
</reference>
<accession>A0A8H5G754</accession>
<keyword evidence="3" id="KW-1185">Reference proteome</keyword>
<dbReference type="OrthoDB" id="3162660at2759"/>
<evidence type="ECO:0008006" key="4">
    <source>
        <dbReference type="Google" id="ProtNLM"/>
    </source>
</evidence>
<name>A0A8H5G754_9AGAR</name>
<dbReference type="EMBL" id="JAACJO010000004">
    <property type="protein sequence ID" value="KAF5359546.1"/>
    <property type="molecule type" value="Genomic_DNA"/>
</dbReference>
<comment type="caution">
    <text evidence="2">The sequence shown here is derived from an EMBL/GenBank/DDBJ whole genome shotgun (WGS) entry which is preliminary data.</text>
</comment>